<comment type="caution">
    <text evidence="1">The sequence shown here is derived from an EMBL/GenBank/DDBJ whole genome shotgun (WGS) entry which is preliminary data.</text>
</comment>
<evidence type="ECO:0000313" key="2">
    <source>
        <dbReference type="Proteomes" id="UP001447188"/>
    </source>
</evidence>
<evidence type="ECO:0000313" key="1">
    <source>
        <dbReference type="EMBL" id="KAL0634003.1"/>
    </source>
</evidence>
<name>A0ABR3GDG3_9PEZI</name>
<keyword evidence="2" id="KW-1185">Reference proteome</keyword>
<dbReference type="Proteomes" id="UP001447188">
    <property type="component" value="Unassembled WGS sequence"/>
</dbReference>
<reference evidence="1 2" key="1">
    <citation type="submission" date="2024-02" db="EMBL/GenBank/DDBJ databases">
        <title>Discinaceae phylogenomics.</title>
        <authorList>
            <person name="Dirks A.C."/>
            <person name="James T.Y."/>
        </authorList>
    </citation>
    <scope>NUCLEOTIDE SEQUENCE [LARGE SCALE GENOMIC DNA]</scope>
    <source>
        <strain evidence="1 2">ACD0624</strain>
    </source>
</reference>
<sequence length="70" mass="8512">MAANYWASSQRLHWQMSRERLAEIRATLDAQDEKAVQQLPLPELRHLSIYFNSRMYATWFRSDLHFHPFF</sequence>
<accession>A0ABR3GDG3</accession>
<protein>
    <submittedName>
        <fullName evidence="1">RNA polymerase II holoenzyme cyclin-like subunit</fullName>
    </submittedName>
</protein>
<gene>
    <name evidence="1" type="primary">SSN8_2</name>
    <name evidence="1" type="ORF">Q9L58_007104</name>
</gene>
<dbReference type="EMBL" id="JBBBZM010000107">
    <property type="protein sequence ID" value="KAL0634003.1"/>
    <property type="molecule type" value="Genomic_DNA"/>
</dbReference>
<organism evidence="1 2">
    <name type="scientific">Discina gigas</name>
    <dbReference type="NCBI Taxonomy" id="1032678"/>
    <lineage>
        <taxon>Eukaryota</taxon>
        <taxon>Fungi</taxon>
        <taxon>Dikarya</taxon>
        <taxon>Ascomycota</taxon>
        <taxon>Pezizomycotina</taxon>
        <taxon>Pezizomycetes</taxon>
        <taxon>Pezizales</taxon>
        <taxon>Discinaceae</taxon>
        <taxon>Discina</taxon>
    </lineage>
</organism>
<proteinExistence type="predicted"/>